<proteinExistence type="predicted"/>
<reference evidence="1 2" key="1">
    <citation type="submission" date="2018-11" db="EMBL/GenBank/DDBJ databases">
        <authorList>
            <consortium name="Pathogen Informatics"/>
        </authorList>
    </citation>
    <scope>NUCLEOTIDE SEQUENCE [LARGE SCALE GENOMIC DNA]</scope>
</reference>
<dbReference type="EMBL" id="UYWW01002126">
    <property type="protein sequence ID" value="VDM11418.1"/>
    <property type="molecule type" value="Genomic_DNA"/>
</dbReference>
<dbReference type="Proteomes" id="UP000270924">
    <property type="component" value="Unassembled WGS sequence"/>
</dbReference>
<protein>
    <submittedName>
        <fullName evidence="1">Uncharacterized protein</fullName>
    </submittedName>
</protein>
<organism evidence="1 2">
    <name type="scientific">Wuchereria bancrofti</name>
    <dbReference type="NCBI Taxonomy" id="6293"/>
    <lineage>
        <taxon>Eukaryota</taxon>
        <taxon>Metazoa</taxon>
        <taxon>Ecdysozoa</taxon>
        <taxon>Nematoda</taxon>
        <taxon>Chromadorea</taxon>
        <taxon>Rhabditida</taxon>
        <taxon>Spirurina</taxon>
        <taxon>Spiruromorpha</taxon>
        <taxon>Filarioidea</taxon>
        <taxon>Onchocercidae</taxon>
        <taxon>Wuchereria</taxon>
    </lineage>
</organism>
<dbReference type="AlphaFoldDB" id="A0A3P7FKX8"/>
<name>A0A3P7FKX8_WUCBA</name>
<keyword evidence="2" id="KW-1185">Reference proteome</keyword>
<accession>A0A3P7FKX8</accession>
<dbReference type="InParanoid" id="A0A3P7FKX8"/>
<evidence type="ECO:0000313" key="2">
    <source>
        <dbReference type="Proteomes" id="UP000270924"/>
    </source>
</evidence>
<gene>
    <name evidence="1" type="ORF">WBA_LOCUS4804</name>
</gene>
<evidence type="ECO:0000313" key="1">
    <source>
        <dbReference type="EMBL" id="VDM11418.1"/>
    </source>
</evidence>
<sequence length="112" mass="12520">MEVETVAYIWVIRRRAELRTVAVTSLRALKKMPPMITLLSLASQTVKGIGSMPGLTLLIKLMSLCNYPSCNLRYEVAAAEYCANSVVKANSTLAVLFCYALHQWKPDTAHRF</sequence>